<dbReference type="PANTHER" id="PTHR33607:SF2">
    <property type="entry name" value="ENDONUCLEASE-1"/>
    <property type="match status" value="1"/>
</dbReference>
<evidence type="ECO:0000313" key="6">
    <source>
        <dbReference type="Proteomes" id="UP001496674"/>
    </source>
</evidence>
<accession>A0ABM8I7D9</accession>
<feature type="chain" id="PRO_5045904038" description="Fibronectin type-III domain-containing protein" evidence="4">
    <location>
        <begin position="24"/>
        <end position="695"/>
    </location>
</feature>
<keyword evidence="4" id="KW-0732">Signal</keyword>
<dbReference type="PANTHER" id="PTHR33607">
    <property type="entry name" value="ENDONUCLEASE-1"/>
    <property type="match status" value="1"/>
</dbReference>
<evidence type="ECO:0000256" key="1">
    <source>
        <dbReference type="ARBA" id="ARBA00006429"/>
    </source>
</evidence>
<evidence type="ECO:0008006" key="7">
    <source>
        <dbReference type="Google" id="ProtNLM"/>
    </source>
</evidence>
<dbReference type="InterPro" id="IPR044925">
    <property type="entry name" value="His-Me_finger_sf"/>
</dbReference>
<dbReference type="Proteomes" id="UP001496674">
    <property type="component" value="Chromosome"/>
</dbReference>
<keyword evidence="6" id="KW-1185">Reference proteome</keyword>
<dbReference type="InterPro" id="IPR007346">
    <property type="entry name" value="Endonuclease-I"/>
</dbReference>
<sequence>MKKTLLRSLILLFIVCLNGQLVAQIPAGYYTSAEGKSKSELKTALYNIIKTARVLSYGSGSSSTWSGFIKTDIRPEDGTVWDMYSNNHVNFNGTSAASGMNIEHALANSWWGGTKNQTYNDLFNLNPSDITANSAKGSYPMAVVDGTKTFDNGVIKVGVSSSRPGGFITAWEPADEYKGDFARGYMYMVTCYENLSSIWTGNSVNQLDNNTYPVFEPWAYNLLLKWCKDDPVSQKEINRNNEVYKIQGNRNPFIDYPELVDYVWGTKTDTPWYISSGTDPILYSPSNNSTLDLGAVAINSTLQKEVSVTGNNFTGDISVVVSGTGFIVNVSALSKEQVLAGAKVLVQYTSATAAASTGQLTLSGDGVTVTVNLKAEAVDKIPVLSAENITSGSFVAKWKNIGVSSSYQFSLYNSDKTTLVDGYPITVDAATEKQTITGLTPETVYYYQIVGGGLSSLLTEIKTDVKSSSTVTNFFEDFEKGTKGSYSTTDLVNATMGSWTFNNSLIMGTDVKDLKNGNQSARLGKYVGASVSMNADKIDGAGTLSFYAGTYGTDAAVTFGVYYSIDGGSNWVTVDNNVSASSTFTKYTYALNVSSPVRIKISNIGGTSRVNVDDVSITANASTGISGNEISPLSFFVQGNQLIIQNNMIQNIQVSGISGQVLFNHKLMPGVTTINLPKGIYILKGENLTKKVMMK</sequence>
<feature type="signal peptide" evidence="4">
    <location>
        <begin position="1"/>
        <end position="23"/>
    </location>
</feature>
<dbReference type="SUPFAM" id="SSF54060">
    <property type="entry name" value="His-Me finger endonucleases"/>
    <property type="match status" value="1"/>
</dbReference>
<organism evidence="5 6">
    <name type="scientific">Bacteroides sedimenti</name>
    <dbReference type="NCBI Taxonomy" id="2136147"/>
    <lineage>
        <taxon>Bacteria</taxon>
        <taxon>Pseudomonadati</taxon>
        <taxon>Bacteroidota</taxon>
        <taxon>Bacteroidia</taxon>
        <taxon>Bacteroidales</taxon>
        <taxon>Bacteroidaceae</taxon>
        <taxon>Bacteroides</taxon>
    </lineage>
</organism>
<name>A0ABM8I7D9_9BACE</name>
<gene>
    <name evidence="5" type="ORF">BSYN_02890</name>
</gene>
<dbReference type="Pfam" id="PF04231">
    <property type="entry name" value="Endonuclease_1"/>
    <property type="match status" value="1"/>
</dbReference>
<keyword evidence="2" id="KW-0540">Nuclease</keyword>
<evidence type="ECO:0000256" key="2">
    <source>
        <dbReference type="ARBA" id="ARBA00022722"/>
    </source>
</evidence>
<dbReference type="Gene3D" id="2.60.40.10">
    <property type="entry name" value="Immunoglobulins"/>
    <property type="match status" value="1"/>
</dbReference>
<proteinExistence type="inferred from homology"/>
<comment type="similarity">
    <text evidence="1">Belongs to the EndA/NucM nuclease family.</text>
</comment>
<dbReference type="EMBL" id="AP028055">
    <property type="protein sequence ID" value="BEG98024.1"/>
    <property type="molecule type" value="Genomic_DNA"/>
</dbReference>
<evidence type="ECO:0000256" key="3">
    <source>
        <dbReference type="ARBA" id="ARBA00022801"/>
    </source>
</evidence>
<dbReference type="RefSeq" id="WP_353332609.1">
    <property type="nucleotide sequence ID" value="NZ_AP028055.1"/>
</dbReference>
<reference evidence="5 6" key="1">
    <citation type="submission" date="2023-04" db="EMBL/GenBank/DDBJ databases">
        <title>Draft genome sequence of acteroides sedimenti strain YN3PY1.</title>
        <authorList>
            <person name="Yoshida N."/>
        </authorList>
    </citation>
    <scope>NUCLEOTIDE SEQUENCE [LARGE SCALE GENOMIC DNA]</scope>
    <source>
        <strain evidence="5 6">YN3PY1</strain>
    </source>
</reference>
<dbReference type="InterPro" id="IPR013783">
    <property type="entry name" value="Ig-like_fold"/>
</dbReference>
<evidence type="ECO:0000313" key="5">
    <source>
        <dbReference type="EMBL" id="BEG98024.1"/>
    </source>
</evidence>
<keyword evidence="3" id="KW-0378">Hydrolase</keyword>
<evidence type="ECO:0000256" key="4">
    <source>
        <dbReference type="SAM" id="SignalP"/>
    </source>
</evidence>
<protein>
    <recommendedName>
        <fullName evidence="7">Fibronectin type-III domain-containing protein</fullName>
    </recommendedName>
</protein>